<protein>
    <submittedName>
        <fullName evidence="1">15893_t:CDS:1</fullName>
    </submittedName>
</protein>
<comment type="caution">
    <text evidence="1">The sequence shown here is derived from an EMBL/GenBank/DDBJ whole genome shotgun (WGS) entry which is preliminary data.</text>
</comment>
<dbReference type="Proteomes" id="UP000789901">
    <property type="component" value="Unassembled WGS sequence"/>
</dbReference>
<organism evidence="1 2">
    <name type="scientific">Gigaspora margarita</name>
    <dbReference type="NCBI Taxonomy" id="4874"/>
    <lineage>
        <taxon>Eukaryota</taxon>
        <taxon>Fungi</taxon>
        <taxon>Fungi incertae sedis</taxon>
        <taxon>Mucoromycota</taxon>
        <taxon>Glomeromycotina</taxon>
        <taxon>Glomeromycetes</taxon>
        <taxon>Diversisporales</taxon>
        <taxon>Gigasporaceae</taxon>
        <taxon>Gigaspora</taxon>
    </lineage>
</organism>
<dbReference type="SUPFAM" id="SSF52047">
    <property type="entry name" value="RNI-like"/>
    <property type="match status" value="1"/>
</dbReference>
<keyword evidence="2" id="KW-1185">Reference proteome</keyword>
<dbReference type="InterPro" id="IPR001611">
    <property type="entry name" value="Leu-rich_rpt"/>
</dbReference>
<dbReference type="Gene3D" id="3.80.10.10">
    <property type="entry name" value="Ribonuclease Inhibitor"/>
    <property type="match status" value="1"/>
</dbReference>
<feature type="non-terminal residue" evidence="1">
    <location>
        <position position="1"/>
    </location>
</feature>
<gene>
    <name evidence="1" type="ORF">GMARGA_LOCUS45603</name>
</gene>
<reference evidence="1 2" key="1">
    <citation type="submission" date="2021-06" db="EMBL/GenBank/DDBJ databases">
        <authorList>
            <person name="Kallberg Y."/>
            <person name="Tangrot J."/>
            <person name="Rosling A."/>
        </authorList>
    </citation>
    <scope>NUCLEOTIDE SEQUENCE [LARGE SCALE GENOMIC DNA]</scope>
    <source>
        <strain evidence="1 2">120-4 pot B 10/14</strain>
    </source>
</reference>
<proteinExistence type="predicted"/>
<dbReference type="Pfam" id="PF13516">
    <property type="entry name" value="LRR_6"/>
    <property type="match status" value="1"/>
</dbReference>
<evidence type="ECO:0000313" key="2">
    <source>
        <dbReference type="Proteomes" id="UP000789901"/>
    </source>
</evidence>
<dbReference type="EMBL" id="CAJVQB010163759">
    <property type="protein sequence ID" value="CAG8856782.1"/>
    <property type="molecule type" value="Genomic_DNA"/>
</dbReference>
<sequence>LLNMTQSYFLILFGTKLIDVGMSALKDLENLVKLYLDRTLITDAGIFKQNTTIRKSSFSNRKLKYLDVGYTRVTNKGVRELR</sequence>
<feature type="non-terminal residue" evidence="1">
    <location>
        <position position="82"/>
    </location>
</feature>
<evidence type="ECO:0000313" key="1">
    <source>
        <dbReference type="EMBL" id="CAG8856782.1"/>
    </source>
</evidence>
<dbReference type="InterPro" id="IPR032675">
    <property type="entry name" value="LRR_dom_sf"/>
</dbReference>
<name>A0ABN7XP23_GIGMA</name>
<accession>A0ABN7XP23</accession>